<dbReference type="CDD" id="cd00887">
    <property type="entry name" value="MoeA"/>
    <property type="match status" value="1"/>
</dbReference>
<dbReference type="Gene3D" id="2.40.340.10">
    <property type="entry name" value="MoeA, C-terminal, domain IV"/>
    <property type="match status" value="1"/>
</dbReference>
<dbReference type="Gene3D" id="3.40.980.10">
    <property type="entry name" value="MoaB/Mog-like domain"/>
    <property type="match status" value="1"/>
</dbReference>
<dbReference type="PANTHER" id="PTHR10192">
    <property type="entry name" value="MOLYBDOPTERIN BIOSYNTHESIS PROTEIN"/>
    <property type="match status" value="1"/>
</dbReference>
<dbReference type="EMBL" id="LN483070">
    <property type="protein sequence ID" value="CEA07664.1"/>
    <property type="molecule type" value="Genomic_DNA"/>
</dbReference>
<comment type="similarity">
    <text evidence="3 7">Belongs to the MoeA family.</text>
</comment>
<keyword evidence="4 7" id="KW-0500">Molybdenum</keyword>
<dbReference type="SUPFAM" id="SSF63867">
    <property type="entry name" value="MoeA C-terminal domain-like"/>
    <property type="match status" value="1"/>
</dbReference>
<keyword evidence="7" id="KW-0479">Metal-binding</keyword>
<dbReference type="InterPro" id="IPR005110">
    <property type="entry name" value="MoeA_linker/N"/>
</dbReference>
<evidence type="ECO:0000313" key="10">
    <source>
        <dbReference type="EMBL" id="CEA07664.1"/>
    </source>
</evidence>
<dbReference type="SUPFAM" id="SSF63882">
    <property type="entry name" value="MoeA N-terminal region -like"/>
    <property type="match status" value="1"/>
</dbReference>
<feature type="region of interest" description="Disordered" evidence="8">
    <location>
        <begin position="1"/>
        <end position="61"/>
    </location>
</feature>
<dbReference type="PATRIC" id="fig|1461584.3.peg.977"/>
<dbReference type="InterPro" id="IPR001453">
    <property type="entry name" value="MoaB/Mog_dom"/>
</dbReference>
<comment type="pathway">
    <text evidence="2 7">Cofactor biosynthesis; molybdopterin biosynthesis.</text>
</comment>
<evidence type="ECO:0000256" key="4">
    <source>
        <dbReference type="ARBA" id="ARBA00022505"/>
    </source>
</evidence>
<reference evidence="10" key="1">
    <citation type="submission" date="2014-07" db="EMBL/GenBank/DDBJ databases">
        <authorList>
            <person name="Urmite Genomes Urmite Genomes"/>
        </authorList>
    </citation>
    <scope>NUCLEOTIDE SEQUENCE</scope>
    <source>
        <strain evidence="10">11W110_air</strain>
    </source>
</reference>
<dbReference type="PANTHER" id="PTHR10192:SF5">
    <property type="entry name" value="GEPHYRIN"/>
    <property type="match status" value="1"/>
</dbReference>
<comment type="function">
    <text evidence="1 7">Catalyzes the insertion of molybdate into adenylated molybdopterin with the concomitant release of AMP.</text>
</comment>
<keyword evidence="7" id="KW-0460">Magnesium</keyword>
<dbReference type="InterPro" id="IPR036425">
    <property type="entry name" value="MoaB/Mog-like_dom_sf"/>
</dbReference>
<dbReference type="Pfam" id="PF03454">
    <property type="entry name" value="MoeA_C"/>
    <property type="match status" value="1"/>
</dbReference>
<comment type="cofactor">
    <cofactor evidence="7">
        <name>Mg(2+)</name>
        <dbReference type="ChEBI" id="CHEBI:18420"/>
    </cofactor>
</comment>
<dbReference type="Gene3D" id="2.170.190.11">
    <property type="entry name" value="Molybdopterin biosynthesis moea protein, domain 3"/>
    <property type="match status" value="1"/>
</dbReference>
<dbReference type="NCBIfam" id="NF045515">
    <property type="entry name" value="Glp_gephyrin"/>
    <property type="match status" value="1"/>
</dbReference>
<dbReference type="SUPFAM" id="SSF53218">
    <property type="entry name" value="Molybdenum cofactor biosynthesis proteins"/>
    <property type="match status" value="1"/>
</dbReference>
<evidence type="ECO:0000256" key="5">
    <source>
        <dbReference type="ARBA" id="ARBA00023150"/>
    </source>
</evidence>
<dbReference type="EC" id="2.10.1.1" evidence="7"/>
<evidence type="ECO:0000256" key="8">
    <source>
        <dbReference type="SAM" id="MobiDB-lite"/>
    </source>
</evidence>
<dbReference type="InterPro" id="IPR038987">
    <property type="entry name" value="MoeA-like"/>
</dbReference>
<dbReference type="InterPro" id="IPR036688">
    <property type="entry name" value="MoeA_C_domain_IV_sf"/>
</dbReference>
<protein>
    <recommendedName>
        <fullName evidence="7">Molybdopterin molybdenumtransferase</fullName>
        <ecNumber evidence="7">2.10.1.1</ecNumber>
    </recommendedName>
</protein>
<keyword evidence="7 10" id="KW-0808">Transferase</keyword>
<keyword evidence="5 7" id="KW-0501">Molybdenum cofactor biosynthesis</keyword>
<dbReference type="AlphaFoldDB" id="A0A078MN20"/>
<dbReference type="GO" id="GO:0005829">
    <property type="term" value="C:cytosol"/>
    <property type="evidence" value="ECO:0007669"/>
    <property type="project" value="TreeGrafter"/>
</dbReference>
<evidence type="ECO:0000256" key="7">
    <source>
        <dbReference type="RuleBase" id="RU365090"/>
    </source>
</evidence>
<evidence type="ECO:0000256" key="2">
    <source>
        <dbReference type="ARBA" id="ARBA00005046"/>
    </source>
</evidence>
<comment type="catalytic activity">
    <reaction evidence="6">
        <text>adenylyl-molybdopterin + molybdate = Mo-molybdopterin + AMP + H(+)</text>
        <dbReference type="Rhea" id="RHEA:35047"/>
        <dbReference type="ChEBI" id="CHEBI:15378"/>
        <dbReference type="ChEBI" id="CHEBI:36264"/>
        <dbReference type="ChEBI" id="CHEBI:62727"/>
        <dbReference type="ChEBI" id="CHEBI:71302"/>
        <dbReference type="ChEBI" id="CHEBI:456215"/>
        <dbReference type="EC" id="2.10.1.1"/>
    </reaction>
</comment>
<dbReference type="Pfam" id="PF00994">
    <property type="entry name" value="MoCF_biosynth"/>
    <property type="match status" value="1"/>
</dbReference>
<dbReference type="Gene3D" id="3.90.105.10">
    <property type="entry name" value="Molybdopterin biosynthesis moea protein, domain 2"/>
    <property type="match status" value="1"/>
</dbReference>
<evidence type="ECO:0000256" key="6">
    <source>
        <dbReference type="ARBA" id="ARBA00047317"/>
    </source>
</evidence>
<dbReference type="SMART" id="SM00852">
    <property type="entry name" value="MoCF_biosynth"/>
    <property type="match status" value="1"/>
</dbReference>
<proteinExistence type="inferred from homology"/>
<dbReference type="GO" id="GO:0006777">
    <property type="term" value="P:Mo-molybdopterin cofactor biosynthetic process"/>
    <property type="evidence" value="ECO:0007669"/>
    <property type="project" value="UniProtKB-UniRule"/>
</dbReference>
<dbReference type="Pfam" id="PF03453">
    <property type="entry name" value="MoeA_N"/>
    <property type="match status" value="1"/>
</dbReference>
<evidence type="ECO:0000259" key="9">
    <source>
        <dbReference type="SMART" id="SM00852"/>
    </source>
</evidence>
<feature type="domain" description="MoaB/Mog" evidence="9">
    <location>
        <begin position="252"/>
        <end position="390"/>
    </location>
</feature>
<dbReference type="InterPro" id="IPR005111">
    <property type="entry name" value="MoeA_C_domain_IV"/>
</dbReference>
<dbReference type="InterPro" id="IPR036135">
    <property type="entry name" value="MoeA_linker/N_sf"/>
</dbReference>
<name>A0A078MN20_9MICC</name>
<organism evidence="10">
    <name type="scientific">Arthrobacter saudimassiliensis</name>
    <dbReference type="NCBI Taxonomy" id="1461584"/>
    <lineage>
        <taxon>Bacteria</taxon>
        <taxon>Bacillati</taxon>
        <taxon>Actinomycetota</taxon>
        <taxon>Actinomycetes</taxon>
        <taxon>Micrococcales</taxon>
        <taxon>Micrococcaceae</taxon>
        <taxon>Arthrobacter</taxon>
    </lineage>
</organism>
<dbReference type="GO" id="GO:0046872">
    <property type="term" value="F:metal ion binding"/>
    <property type="evidence" value="ECO:0007669"/>
    <property type="project" value="UniProtKB-UniRule"/>
</dbReference>
<evidence type="ECO:0000256" key="1">
    <source>
        <dbReference type="ARBA" id="ARBA00002901"/>
    </source>
</evidence>
<sequence length="470" mass="47375">MSAYNSRSMEHGTADGTEARTPAPAQGTGEPARKPAPGPVEAPGTGAGHGTDHGGAARSVGEHRDAVRRLLMDRFAARPPAVRTLPLLQARGLLTAADIRAPGSLPPFDNSQMDGYAVRSADLAARDTDAADGGPAGTVRLAVGAPVPAGAAAPPLAPGTAVPIMTGAMLPAGADAVVPVEEALPSRFVDAGGEVRLPAPVDPGRFVRAAGSDIAAGALALPAGTRLGAAQLGLLAALGLAEVAVRTRPRVLLLTTGDEVRPPGARLGPGQIHDANTTLLAAALADAGADVTSARILADAPDRFLQRLRADLAREAPDLVVSSGGISKGAYEVVRLALASEGLRFLSVAMQPGGPQGIGSVDGVPFLAFPGNPVSSLVSFEMFLRPALSALPGGPPPRREVRARLAAAATSPAGRHQVRRGRYADGVVELIGGPGSHLVHALAGSNALVHFPADAGQVPAGTEMAVWLLE</sequence>
<accession>A0A078MN20</accession>
<evidence type="ECO:0000256" key="3">
    <source>
        <dbReference type="ARBA" id="ARBA00010763"/>
    </source>
</evidence>
<gene>
    <name evidence="10" type="primary">moeA_1</name>
    <name evidence="10" type="ORF">BN1051_00985</name>
</gene>
<dbReference type="GO" id="GO:0061599">
    <property type="term" value="F:molybdopterin molybdotransferase activity"/>
    <property type="evidence" value="ECO:0007669"/>
    <property type="project" value="UniProtKB-UniRule"/>
</dbReference>
<dbReference type="UniPathway" id="UPA00344"/>